<dbReference type="Proteomes" id="UP000617628">
    <property type="component" value="Unassembled WGS sequence"/>
</dbReference>
<keyword evidence="3" id="KW-1185">Reference proteome</keyword>
<organism evidence="2 3">
    <name type="scientific">Pelagicoccus mobilis</name>
    <dbReference type="NCBI Taxonomy" id="415221"/>
    <lineage>
        <taxon>Bacteria</taxon>
        <taxon>Pseudomonadati</taxon>
        <taxon>Verrucomicrobiota</taxon>
        <taxon>Opitutia</taxon>
        <taxon>Puniceicoccales</taxon>
        <taxon>Pelagicoccaceae</taxon>
        <taxon>Pelagicoccus</taxon>
    </lineage>
</organism>
<proteinExistence type="predicted"/>
<evidence type="ECO:0000313" key="3">
    <source>
        <dbReference type="Proteomes" id="UP000617628"/>
    </source>
</evidence>
<dbReference type="AlphaFoldDB" id="A0A934RUT0"/>
<reference evidence="2" key="1">
    <citation type="submission" date="2021-01" db="EMBL/GenBank/DDBJ databases">
        <title>Modified the classification status of verrucomicrobia.</title>
        <authorList>
            <person name="Feng X."/>
        </authorList>
    </citation>
    <scope>NUCLEOTIDE SEQUENCE</scope>
    <source>
        <strain evidence="2">KCTC 13126</strain>
    </source>
</reference>
<comment type="caution">
    <text evidence="2">The sequence shown here is derived from an EMBL/GenBank/DDBJ whole genome shotgun (WGS) entry which is preliminary data.</text>
</comment>
<protein>
    <submittedName>
        <fullName evidence="2">Sulfatase</fullName>
    </submittedName>
</protein>
<name>A0A934RUT0_9BACT</name>
<dbReference type="PANTHER" id="PTHR43108:SF6">
    <property type="entry name" value="N-SULPHOGLUCOSAMINE SULPHOHYDROLASE"/>
    <property type="match status" value="1"/>
</dbReference>
<dbReference type="EMBL" id="JAENIL010000002">
    <property type="protein sequence ID" value="MBK1875519.1"/>
    <property type="molecule type" value="Genomic_DNA"/>
</dbReference>
<accession>A0A934RUT0</accession>
<gene>
    <name evidence="2" type="ORF">JIN87_01500</name>
</gene>
<dbReference type="CDD" id="cd16031">
    <property type="entry name" value="G6S_like"/>
    <property type="match status" value="1"/>
</dbReference>
<dbReference type="PANTHER" id="PTHR43108">
    <property type="entry name" value="N-ACETYLGLUCOSAMINE-6-SULFATASE FAMILY MEMBER"/>
    <property type="match status" value="1"/>
</dbReference>
<dbReference type="RefSeq" id="WP_200353736.1">
    <property type="nucleotide sequence ID" value="NZ_JAENIL010000002.1"/>
</dbReference>
<dbReference type="InterPro" id="IPR017850">
    <property type="entry name" value="Alkaline_phosphatase_core_sf"/>
</dbReference>
<dbReference type="InterPro" id="IPR032506">
    <property type="entry name" value="SGSH_C"/>
</dbReference>
<dbReference type="Gene3D" id="3.40.720.10">
    <property type="entry name" value="Alkaline Phosphatase, subunit A"/>
    <property type="match status" value="1"/>
</dbReference>
<evidence type="ECO:0000313" key="2">
    <source>
        <dbReference type="EMBL" id="MBK1875519.1"/>
    </source>
</evidence>
<dbReference type="SUPFAM" id="SSF53649">
    <property type="entry name" value="Alkaline phosphatase-like"/>
    <property type="match status" value="1"/>
</dbReference>
<sequence>MSKTTRFLPPLIALFAGIIARADDRPNILFVFTDDHAPHAIGAYDGWLKPLNPTPEIDKLAAAGMVFENSFCTNSICGPSRAVIQTGKHSHKNGFMNNGNSFDWNQQTFPKLLQAAGYQTAIYGKSHLKGHPQGYDDWAVLPGQGLYYNPDFITPEGKITIEGHCTDVVTDMAVDYLQNKRDSEKPFMLMVQHKAPHRNWMPAARHLNLYDDIDVPEPDTLFDKWEDNAPAARHQELEIDRHMHINFDLFLDLTPDFESDAKTDRSAWWNMKRMTDQQLDAWFAAYRPKDEAFHAANLNHEETVRWKFQRYAKNYLRCVKGVDESVGRLMETLEELDLDDNTIVIYSSDQGFYIGDHGWFDKRWMYEESLKMPFIIKWPGTIKPGSKSDKMIQNLDYAQTFLEIAGAPIPDDMQGESLVPLLKGNSPSDWRDRIYYHYYEYPSVHMVPRQYGIRTERYKLIHFYQFDEWEFYDLKNDPDELTNLYENPEYADLIAKTKQELRDLQAYYEEDSDISEKPKKWQQEVRAGTLR</sequence>
<evidence type="ECO:0000259" key="1">
    <source>
        <dbReference type="Pfam" id="PF16347"/>
    </source>
</evidence>
<feature type="domain" description="N-sulphoglucosamine sulphohydrolase C-terminal" evidence="1">
    <location>
        <begin position="355"/>
        <end position="505"/>
    </location>
</feature>
<dbReference type="Pfam" id="PF16347">
    <property type="entry name" value="SGSH_C"/>
    <property type="match status" value="1"/>
</dbReference>